<dbReference type="AlphaFoldDB" id="A0A5N5D473"/>
<accession>A0A5N5D473</accession>
<comment type="caution">
    <text evidence="2">The sequence shown here is derived from an EMBL/GenBank/DDBJ whole genome shotgun (WGS) entry which is preliminary data.</text>
</comment>
<dbReference type="PANTHER" id="PTHR37542:SF3">
    <property type="entry name" value="PRION-INHIBITION AND PROPAGATION HELO DOMAIN-CONTAINING PROTEIN"/>
    <property type="match status" value="1"/>
</dbReference>
<dbReference type="InterPro" id="IPR029498">
    <property type="entry name" value="HeLo_dom"/>
</dbReference>
<proteinExistence type="predicted"/>
<dbReference type="PANTHER" id="PTHR37542">
    <property type="entry name" value="HELO DOMAIN-CONTAINING PROTEIN-RELATED"/>
    <property type="match status" value="1"/>
</dbReference>
<dbReference type="Proteomes" id="UP000325902">
    <property type="component" value="Unassembled WGS sequence"/>
</dbReference>
<dbReference type="InterPro" id="IPR038305">
    <property type="entry name" value="HeLo_sf"/>
</dbReference>
<evidence type="ECO:0000259" key="1">
    <source>
        <dbReference type="Pfam" id="PF14479"/>
    </source>
</evidence>
<protein>
    <submittedName>
        <fullName evidence="2">Heterokaryon incompatibility protein s</fullName>
    </submittedName>
</protein>
<dbReference type="EMBL" id="VCHE01000084">
    <property type="protein sequence ID" value="KAB2572134.1"/>
    <property type="molecule type" value="Genomic_DNA"/>
</dbReference>
<organism evidence="2 3">
    <name type="scientific">Lasiodiplodia theobromae</name>
    <dbReference type="NCBI Taxonomy" id="45133"/>
    <lineage>
        <taxon>Eukaryota</taxon>
        <taxon>Fungi</taxon>
        <taxon>Dikarya</taxon>
        <taxon>Ascomycota</taxon>
        <taxon>Pezizomycotina</taxon>
        <taxon>Dothideomycetes</taxon>
        <taxon>Dothideomycetes incertae sedis</taxon>
        <taxon>Botryosphaeriales</taxon>
        <taxon>Botryosphaeriaceae</taxon>
        <taxon>Lasiodiplodia</taxon>
    </lineage>
</organism>
<evidence type="ECO:0000313" key="3">
    <source>
        <dbReference type="Proteomes" id="UP000325902"/>
    </source>
</evidence>
<dbReference type="OrthoDB" id="20872at2759"/>
<evidence type="ECO:0000313" key="2">
    <source>
        <dbReference type="EMBL" id="KAB2572134.1"/>
    </source>
</evidence>
<sequence>MSGFEISAAITSAPGLFLACVECFELIQLGRSYGKDFERSLLRLRVTKLRFVRIGSCKGIALDNPEATLPERMSDDEGTEETVKKLIAQIITQFSTTSSICDRYKGDDKSVGEAGDVKDENILQLLQKVHDQAQIRQNRTNFRRKVAWVCYEKGHLDRMLDSINIDINNLSYFLETGNQENQHAIQEVNTIKTGAKDPNSLLSILKEVADGTDAALGVAAGNALDSGGHRYQNNYLEKCDNVTYGDWVGSGATASAGGGKNLYRGNQAKEVKNLVYGTHYQGNTGT</sequence>
<gene>
    <name evidence="2" type="primary">het-s_2</name>
    <name evidence="2" type="ORF">DBV05_g9196</name>
</gene>
<dbReference type="Gene3D" id="1.20.120.1020">
    <property type="entry name" value="Prion-inhibition and propagation, HeLo domain"/>
    <property type="match status" value="1"/>
</dbReference>
<reference evidence="2 3" key="1">
    <citation type="journal article" date="2019" name="Sci. Rep.">
        <title>A multi-omics analysis of the grapevine pathogen Lasiodiplodia theobromae reveals that temperature affects the expression of virulence- and pathogenicity-related genes.</title>
        <authorList>
            <person name="Felix C."/>
            <person name="Meneses R."/>
            <person name="Goncalves M.F.M."/>
            <person name="Tilleman L."/>
            <person name="Duarte A.S."/>
            <person name="Jorrin-Novo J.V."/>
            <person name="Van de Peer Y."/>
            <person name="Deforce D."/>
            <person name="Van Nieuwerburgh F."/>
            <person name="Esteves A.C."/>
            <person name="Alves A."/>
        </authorList>
    </citation>
    <scope>NUCLEOTIDE SEQUENCE [LARGE SCALE GENOMIC DNA]</scope>
    <source>
        <strain evidence="2 3">LA-SOL3</strain>
    </source>
</reference>
<keyword evidence="3" id="KW-1185">Reference proteome</keyword>
<dbReference type="Pfam" id="PF14479">
    <property type="entry name" value="HeLo"/>
    <property type="match status" value="1"/>
</dbReference>
<name>A0A5N5D473_9PEZI</name>
<feature type="domain" description="Prion-inhibition and propagation HeLo" evidence="1">
    <location>
        <begin position="9"/>
        <end position="187"/>
    </location>
</feature>